<dbReference type="PANTHER" id="PTHR19959:SF119">
    <property type="entry name" value="FUNGAL LIPASE-LIKE DOMAIN-CONTAINING PROTEIN"/>
    <property type="match status" value="1"/>
</dbReference>
<evidence type="ECO:0000313" key="1">
    <source>
        <dbReference type="EMBL" id="QEK65415.1"/>
    </source>
</evidence>
<gene>
    <name evidence="1" type="primary">rapA_6</name>
    <name evidence="1" type="ORF">FX981_03685</name>
</gene>
<protein>
    <submittedName>
        <fullName evidence="1">Response regulator aspartate phosphatase A</fullName>
        <ecNumber evidence="1">3.1.-.-</ecNumber>
    </submittedName>
</protein>
<name>A0A498U475_BACIA</name>
<dbReference type="PANTHER" id="PTHR19959">
    <property type="entry name" value="KINESIN LIGHT CHAIN"/>
    <property type="match status" value="1"/>
</dbReference>
<dbReference type="EMBL" id="CP043404">
    <property type="protein sequence ID" value="QEK65415.1"/>
    <property type="molecule type" value="Genomic_DNA"/>
</dbReference>
<dbReference type="Proteomes" id="UP000325032">
    <property type="component" value="Chromosome"/>
</dbReference>
<accession>A0A498U475</accession>
<dbReference type="SMART" id="SM00028">
    <property type="entry name" value="TPR"/>
    <property type="match status" value="2"/>
</dbReference>
<dbReference type="Pfam" id="PF13424">
    <property type="entry name" value="TPR_12"/>
    <property type="match status" value="1"/>
</dbReference>
<proteinExistence type="predicted"/>
<reference evidence="1 2" key="1">
    <citation type="journal article" date="2018" name="Plant Biotechnol. Rep.">
        <title>Diversity and antifungal activity of endophytic bacteria associated with Panax ginseng seedlings.</title>
        <authorList>
            <person name="Park J.M."/>
            <person name="Hong C.E."/>
            <person name="Jo S.H."/>
        </authorList>
    </citation>
    <scope>NUCLEOTIDE SEQUENCE [LARGE SCALE GENOMIC DNA]</scope>
    <source>
        <strain evidence="1 2">PgKB20</strain>
    </source>
</reference>
<dbReference type="EC" id="3.1.-.-" evidence="1"/>
<dbReference type="Gene3D" id="1.25.40.10">
    <property type="entry name" value="Tetratricopeptide repeat domain"/>
    <property type="match status" value="1"/>
</dbReference>
<dbReference type="InterPro" id="IPR019734">
    <property type="entry name" value="TPR_rpt"/>
</dbReference>
<dbReference type="PROSITE" id="PS50005">
    <property type="entry name" value="TPR"/>
    <property type="match status" value="1"/>
</dbReference>
<keyword evidence="1" id="KW-0378">Hydrolase</keyword>
<dbReference type="GO" id="GO:0016787">
    <property type="term" value="F:hydrolase activity"/>
    <property type="evidence" value="ECO:0007669"/>
    <property type="project" value="UniProtKB-KW"/>
</dbReference>
<dbReference type="Pfam" id="PF18801">
    <property type="entry name" value="RapH_N"/>
    <property type="match status" value="1"/>
</dbReference>
<evidence type="ECO:0000313" key="2">
    <source>
        <dbReference type="Proteomes" id="UP000325032"/>
    </source>
</evidence>
<dbReference type="SUPFAM" id="SSF48452">
    <property type="entry name" value="TPR-like"/>
    <property type="match status" value="1"/>
</dbReference>
<keyword evidence="2" id="KW-1185">Reference proteome</keyword>
<dbReference type="AlphaFoldDB" id="A0A498U475"/>
<accession>A0A5C0WMJ4</accession>
<sequence length="387" mass="45511">MGLKWMAHKIPSSEVGVKINQWYTHICKFEVEQANGMKRLVEEEIHDMEEDQDLLLYYSLMDFRHQMMLQHLAPVHAGSETLQAVSFPKEIDDAEDEMTGLLGYYFHFFHGMYAFIQRRYIEAISYYKHAEHQLILVTDEIEKAEFYYKIAEVYYHMKQTYFSMHYAKKARDIYKKHQLYGKRSIQCDFVMAGNWIDVNQYQKALPYLEKALKVCEAMEQKECTSYFKAMALNNLGTCHYSMGTYHTATVFFEQAISLYQKDQASTMIKSLFSLALTCFKLGDIKRAGEAISIGMEEACVLEDEIYQLKFQFLQALYIEKDGCEQLRSALFGLRNKKMFADLEELALDAANYYKERDMYKESSTFFEIVIEARTHIQKGDEMYENEA</sequence>
<dbReference type="InterPro" id="IPR011990">
    <property type="entry name" value="TPR-like_helical_dom_sf"/>
</dbReference>
<organism evidence="1 2">
    <name type="scientific">Bacillus safensis</name>
    <dbReference type="NCBI Taxonomy" id="561879"/>
    <lineage>
        <taxon>Bacteria</taxon>
        <taxon>Bacillati</taxon>
        <taxon>Bacillota</taxon>
        <taxon>Bacilli</taxon>
        <taxon>Bacillales</taxon>
        <taxon>Bacillaceae</taxon>
        <taxon>Bacillus</taxon>
    </lineage>
</organism>